<evidence type="ECO:0000256" key="4">
    <source>
        <dbReference type="ARBA" id="ARBA00022461"/>
    </source>
</evidence>
<evidence type="ECO:0000256" key="1">
    <source>
        <dbReference type="ARBA" id="ARBA00004141"/>
    </source>
</evidence>
<protein>
    <submittedName>
        <fullName evidence="14">Uncharacterized protein</fullName>
    </submittedName>
</protein>
<keyword evidence="7" id="KW-0915">Sodium</keyword>
<keyword evidence="6 13" id="KW-1133">Transmembrane helix</keyword>
<feature type="transmembrane region" description="Helical" evidence="13">
    <location>
        <begin position="57"/>
        <end position="79"/>
    </location>
</feature>
<dbReference type="EMBL" id="BMAO01032820">
    <property type="protein sequence ID" value="GFQ84890.1"/>
    <property type="molecule type" value="Genomic_DNA"/>
</dbReference>
<evidence type="ECO:0000256" key="3">
    <source>
        <dbReference type="ARBA" id="ARBA00022448"/>
    </source>
</evidence>
<evidence type="ECO:0000256" key="10">
    <source>
        <dbReference type="ARBA" id="ARBA00023201"/>
    </source>
</evidence>
<accession>A0A8X6KSD7</accession>
<name>A0A8X6KSD7_TRICU</name>
<evidence type="ECO:0000256" key="9">
    <source>
        <dbReference type="ARBA" id="ARBA00023136"/>
    </source>
</evidence>
<organism evidence="14 15">
    <name type="scientific">Trichonephila clavata</name>
    <name type="common">Joro spider</name>
    <name type="synonym">Nephila clavata</name>
    <dbReference type="NCBI Taxonomy" id="2740835"/>
    <lineage>
        <taxon>Eukaryota</taxon>
        <taxon>Metazoa</taxon>
        <taxon>Ecdysozoa</taxon>
        <taxon>Arthropoda</taxon>
        <taxon>Chelicerata</taxon>
        <taxon>Arachnida</taxon>
        <taxon>Araneae</taxon>
        <taxon>Araneomorphae</taxon>
        <taxon>Entelegynae</taxon>
        <taxon>Araneoidea</taxon>
        <taxon>Nephilidae</taxon>
        <taxon>Trichonephila</taxon>
    </lineage>
</organism>
<comment type="subcellular location">
    <subcellularLocation>
        <location evidence="1">Membrane</location>
        <topology evidence="1">Multi-pass membrane protein</topology>
    </subcellularLocation>
</comment>
<evidence type="ECO:0000256" key="12">
    <source>
        <dbReference type="RuleBase" id="RU000679"/>
    </source>
</evidence>
<dbReference type="OrthoDB" id="6430794at2759"/>
<evidence type="ECO:0000256" key="11">
    <source>
        <dbReference type="ARBA" id="ARBA00023303"/>
    </source>
</evidence>
<keyword evidence="8 12" id="KW-0406">Ion transport</keyword>
<dbReference type="Gene3D" id="2.60.470.10">
    <property type="entry name" value="Acid-sensing ion channels like domains"/>
    <property type="match status" value="1"/>
</dbReference>
<sequence length="455" mass="52745">MMFIFLAQMDNEVRGVSALERKKSVKGYASKVFKESSVTAVSAIVSTGNVRRKIFRVVVFLLFTAGFLYQCIKFLSYILTYPTVVNIEVARPDKYLAPAYTFCNYNMIKRSKFCSKHSDLCEYPDEEFCEMYPRYCGENNTQVPKIEALKDESILMESFLEFGHDWKHMLLYASPNIKQGRPNGPLARINIEEQGVTNCYSMNDRVDNDRDATYKTKQLFNFETDDILEFDPEENELFYPDSKPGIMFAVHSPFEAVNPFEQGIFMKPGNLYRISVQMEEEELLPYPYKTNCLNYTEMWLTANKTGPRSQEMCRHKCLRDVSEDCFNCTVPVTLYPRRKEFCYLGYKSPHCSGGDDPGVLFELCIEKCRDDCQRTIRVKMYYDDSEIIKIRYKPQFQEVEAFSYIGGFIGIWLGVSLVQVVDVCESIFLITRYFFKKGTSVCSKESKDVSEDEAV</sequence>
<keyword evidence="10 12" id="KW-0739">Sodium transport</keyword>
<dbReference type="PANTHER" id="PTHR11690">
    <property type="entry name" value="AMILORIDE-SENSITIVE SODIUM CHANNEL-RELATED"/>
    <property type="match status" value="1"/>
</dbReference>
<keyword evidence="5 12" id="KW-0812">Transmembrane</keyword>
<keyword evidence="9 13" id="KW-0472">Membrane</keyword>
<dbReference type="Pfam" id="PF00858">
    <property type="entry name" value="ASC"/>
    <property type="match status" value="2"/>
</dbReference>
<comment type="similarity">
    <text evidence="2 12">Belongs to the amiloride-sensitive sodium channel (TC 1.A.6) family.</text>
</comment>
<evidence type="ECO:0000256" key="6">
    <source>
        <dbReference type="ARBA" id="ARBA00022989"/>
    </source>
</evidence>
<keyword evidence="15" id="KW-1185">Reference proteome</keyword>
<evidence type="ECO:0000256" key="5">
    <source>
        <dbReference type="ARBA" id="ARBA00022692"/>
    </source>
</evidence>
<comment type="caution">
    <text evidence="14">The sequence shown here is derived from an EMBL/GenBank/DDBJ whole genome shotgun (WGS) entry which is preliminary data.</text>
</comment>
<keyword evidence="4 12" id="KW-0894">Sodium channel</keyword>
<gene>
    <name evidence="14" type="primary">AVEN_115864_1</name>
    <name evidence="14" type="ORF">TNCT_117521</name>
</gene>
<dbReference type="GO" id="GO:0005886">
    <property type="term" value="C:plasma membrane"/>
    <property type="evidence" value="ECO:0007669"/>
    <property type="project" value="TreeGrafter"/>
</dbReference>
<evidence type="ECO:0000313" key="14">
    <source>
        <dbReference type="EMBL" id="GFQ84890.1"/>
    </source>
</evidence>
<evidence type="ECO:0000256" key="13">
    <source>
        <dbReference type="SAM" id="Phobius"/>
    </source>
</evidence>
<keyword evidence="11 12" id="KW-0407">Ion channel</keyword>
<dbReference type="Gene3D" id="1.10.287.770">
    <property type="entry name" value="YojJ-like"/>
    <property type="match status" value="1"/>
</dbReference>
<evidence type="ECO:0000256" key="8">
    <source>
        <dbReference type="ARBA" id="ARBA00023065"/>
    </source>
</evidence>
<evidence type="ECO:0000256" key="2">
    <source>
        <dbReference type="ARBA" id="ARBA00007193"/>
    </source>
</evidence>
<proteinExistence type="inferred from homology"/>
<evidence type="ECO:0000256" key="7">
    <source>
        <dbReference type="ARBA" id="ARBA00023053"/>
    </source>
</evidence>
<dbReference type="Proteomes" id="UP000887116">
    <property type="component" value="Unassembled WGS sequence"/>
</dbReference>
<keyword evidence="3 12" id="KW-0813">Transport</keyword>
<evidence type="ECO:0000313" key="15">
    <source>
        <dbReference type="Proteomes" id="UP000887116"/>
    </source>
</evidence>
<dbReference type="AlphaFoldDB" id="A0A8X6KSD7"/>
<dbReference type="GO" id="GO:0015280">
    <property type="term" value="F:ligand-gated sodium channel activity"/>
    <property type="evidence" value="ECO:0007669"/>
    <property type="project" value="TreeGrafter"/>
</dbReference>
<reference evidence="14" key="1">
    <citation type="submission" date="2020-07" db="EMBL/GenBank/DDBJ databases">
        <title>Multicomponent nature underlies the extraordinary mechanical properties of spider dragline silk.</title>
        <authorList>
            <person name="Kono N."/>
            <person name="Nakamura H."/>
            <person name="Mori M."/>
            <person name="Yoshida Y."/>
            <person name="Ohtoshi R."/>
            <person name="Malay A.D."/>
            <person name="Moran D.A.P."/>
            <person name="Tomita M."/>
            <person name="Numata K."/>
            <person name="Arakawa K."/>
        </authorList>
    </citation>
    <scope>NUCLEOTIDE SEQUENCE</scope>
</reference>
<dbReference type="InterPro" id="IPR001873">
    <property type="entry name" value="ENaC"/>
</dbReference>